<sequence length="208" mass="23493">MSLLKSLQTRLTSVTLPWLPVGDAKTRYPINEIVLDEESDIDEQGNYTSHFELYLRAMQQAGSNTTAITQLIGFLEQGFDLQTAIVKAKVPEGAARFMRHTFKCCQQETYVRPPFFTFGREDLIPAMFLSLVGRLAEAHPGKADLLRYYLHRHIEVDGNHHSHLAYEMTARICGNDPLRWSQATAAVKDALKARISLWDAVTADITVK</sequence>
<keyword evidence="2" id="KW-1185">Reference proteome</keyword>
<dbReference type="EMBL" id="FNAI01000018">
    <property type="protein sequence ID" value="SDF46997.1"/>
    <property type="molecule type" value="Genomic_DNA"/>
</dbReference>
<gene>
    <name evidence="1" type="ORF">SAMN05216464_118113</name>
</gene>
<dbReference type="Proteomes" id="UP000199072">
    <property type="component" value="Unassembled WGS sequence"/>
</dbReference>
<reference evidence="1 2" key="1">
    <citation type="submission" date="2016-10" db="EMBL/GenBank/DDBJ databases">
        <authorList>
            <person name="de Groot N.N."/>
        </authorList>
    </citation>
    <scope>NUCLEOTIDE SEQUENCE [LARGE SCALE GENOMIC DNA]</scope>
    <source>
        <strain evidence="1 2">47C3B</strain>
    </source>
</reference>
<evidence type="ECO:0008006" key="3">
    <source>
        <dbReference type="Google" id="ProtNLM"/>
    </source>
</evidence>
<evidence type="ECO:0000313" key="1">
    <source>
        <dbReference type="EMBL" id="SDF46997.1"/>
    </source>
</evidence>
<dbReference type="InterPro" id="IPR024423">
    <property type="entry name" value="DUF3050"/>
</dbReference>
<protein>
    <recommendedName>
        <fullName evidence="3">Iron-containing redox enzyme</fullName>
    </recommendedName>
</protein>
<dbReference type="InterPro" id="IPR016084">
    <property type="entry name" value="Haem_Oase-like_multi-hlx"/>
</dbReference>
<accession>A0A1G7LBV1</accession>
<dbReference type="SUPFAM" id="SSF48613">
    <property type="entry name" value="Heme oxygenase-like"/>
    <property type="match status" value="1"/>
</dbReference>
<proteinExistence type="predicted"/>
<dbReference type="Pfam" id="PF11251">
    <property type="entry name" value="DUF3050"/>
    <property type="match status" value="1"/>
</dbReference>
<dbReference type="Gene3D" id="1.20.910.10">
    <property type="entry name" value="Heme oxygenase-like"/>
    <property type="match status" value="1"/>
</dbReference>
<organism evidence="1 2">
    <name type="scientific">Mucilaginibacter pineti</name>
    <dbReference type="NCBI Taxonomy" id="1391627"/>
    <lineage>
        <taxon>Bacteria</taxon>
        <taxon>Pseudomonadati</taxon>
        <taxon>Bacteroidota</taxon>
        <taxon>Sphingobacteriia</taxon>
        <taxon>Sphingobacteriales</taxon>
        <taxon>Sphingobacteriaceae</taxon>
        <taxon>Mucilaginibacter</taxon>
    </lineage>
</organism>
<name>A0A1G7LBV1_9SPHI</name>
<dbReference type="AlphaFoldDB" id="A0A1G7LBV1"/>
<evidence type="ECO:0000313" key="2">
    <source>
        <dbReference type="Proteomes" id="UP000199072"/>
    </source>
</evidence>